<comment type="caution">
    <text evidence="1">The sequence shown here is derived from an EMBL/GenBank/DDBJ whole genome shotgun (WGS) entry which is preliminary data.</text>
</comment>
<gene>
    <name evidence="1" type="ORF">P775_15660</name>
</gene>
<evidence type="ECO:0000313" key="1">
    <source>
        <dbReference type="EMBL" id="PIL19222.1"/>
    </source>
</evidence>
<evidence type="ECO:0000313" key="2">
    <source>
        <dbReference type="Proteomes" id="UP000231259"/>
    </source>
</evidence>
<dbReference type="Proteomes" id="UP000231259">
    <property type="component" value="Unassembled WGS sequence"/>
</dbReference>
<proteinExistence type="predicted"/>
<reference evidence="1 2" key="1">
    <citation type="submission" date="2013-09" db="EMBL/GenBank/DDBJ databases">
        <title>Genome sequencing of Phaeobacter antarcticus sp. nov. SM1211.</title>
        <authorList>
            <person name="Zhang X.-Y."/>
            <person name="Liu C."/>
            <person name="Chen X.-L."/>
            <person name="Xie B.-B."/>
            <person name="Qin Q.-L."/>
            <person name="Rong J.-C."/>
            <person name="Zhang Y.-Z."/>
        </authorList>
    </citation>
    <scope>NUCLEOTIDE SEQUENCE [LARGE SCALE GENOMIC DNA]</scope>
    <source>
        <strain evidence="1 2">SM1211</strain>
    </source>
</reference>
<sequence>MRVLDNVRHREIADHESLISAANAIPMKTSFAMDETRVLRIQGALPWAAPNLGSTI</sequence>
<dbReference type="EMBL" id="AWWI01000106">
    <property type="protein sequence ID" value="PIL19222.1"/>
    <property type="molecule type" value="Genomic_DNA"/>
</dbReference>
<protein>
    <submittedName>
        <fullName evidence="1">Uncharacterized protein</fullName>
    </submittedName>
</protein>
<keyword evidence="2" id="KW-1185">Reference proteome</keyword>
<dbReference type="AlphaFoldDB" id="A0A2G8RCF9"/>
<name>A0A2G8RCF9_9RHOB</name>
<organism evidence="1 2">
    <name type="scientific">Puniceibacterium antarcticum</name>
    <dbReference type="NCBI Taxonomy" id="1206336"/>
    <lineage>
        <taxon>Bacteria</taxon>
        <taxon>Pseudomonadati</taxon>
        <taxon>Pseudomonadota</taxon>
        <taxon>Alphaproteobacteria</taxon>
        <taxon>Rhodobacterales</taxon>
        <taxon>Paracoccaceae</taxon>
        <taxon>Puniceibacterium</taxon>
    </lineage>
</organism>
<accession>A0A2G8RCF9</accession>